<dbReference type="PROSITE" id="PS00893">
    <property type="entry name" value="NUDIX_BOX"/>
    <property type="match status" value="1"/>
</dbReference>
<feature type="domain" description="Nudix hydrolase" evidence="5">
    <location>
        <begin position="2"/>
        <end position="137"/>
    </location>
</feature>
<dbReference type="AlphaFoldDB" id="A0A6G8KXF1"/>
<dbReference type="GO" id="GO:0016787">
    <property type="term" value="F:hydrolase activity"/>
    <property type="evidence" value="ECO:0007669"/>
    <property type="project" value="UniProtKB-KW"/>
</dbReference>
<evidence type="ECO:0000313" key="7">
    <source>
        <dbReference type="Proteomes" id="UP000501518"/>
    </source>
</evidence>
<dbReference type="InterPro" id="IPR015797">
    <property type="entry name" value="NUDIX_hydrolase-like_dom_sf"/>
</dbReference>
<gene>
    <name evidence="6" type="ORF">EW640_09425</name>
</gene>
<dbReference type="PANTHER" id="PTHR43046">
    <property type="entry name" value="GDP-MANNOSE MANNOSYL HYDROLASE"/>
    <property type="match status" value="1"/>
</dbReference>
<dbReference type="InterPro" id="IPR020084">
    <property type="entry name" value="NUDIX_hydrolase_CS"/>
</dbReference>
<dbReference type="PRINTS" id="PR00502">
    <property type="entry name" value="NUDIXFAMILY"/>
</dbReference>
<dbReference type="InterPro" id="IPR000086">
    <property type="entry name" value="NUDIX_hydrolase_dom"/>
</dbReference>
<dbReference type="EMBL" id="CP035810">
    <property type="protein sequence ID" value="QIN29469.1"/>
    <property type="molecule type" value="Genomic_DNA"/>
</dbReference>
<dbReference type="PANTHER" id="PTHR43046:SF16">
    <property type="entry name" value="ADP-RIBOSE PYROPHOSPHATASE YJHB-RELATED"/>
    <property type="match status" value="1"/>
</dbReference>
<evidence type="ECO:0000259" key="5">
    <source>
        <dbReference type="PROSITE" id="PS51462"/>
    </source>
</evidence>
<sequence>MRLRVGAYCVIVDDERRLLMSRWIEGPAPLWSMPGGGLEEGEDPADAAVREVYEETGYEVALGELLGIDSLVVPGERRLKPGKTLHALRIIYTARVTGGQLRHEVGGSSDRAAWIPLDELADLPQVGLVKIAVEMAGLDRRAPDAQEGEDDE</sequence>
<evidence type="ECO:0000313" key="6">
    <source>
        <dbReference type="EMBL" id="QIN29469.1"/>
    </source>
</evidence>
<dbReference type="KEGG" id="blut:EW640_09425"/>
<dbReference type="InterPro" id="IPR020476">
    <property type="entry name" value="Nudix_hydrolase"/>
</dbReference>
<dbReference type="Gene3D" id="3.90.79.10">
    <property type="entry name" value="Nucleoside Triphosphate Pyrophosphohydrolase"/>
    <property type="match status" value="1"/>
</dbReference>
<dbReference type="Proteomes" id="UP000501518">
    <property type="component" value="Chromosome"/>
</dbReference>
<evidence type="ECO:0000256" key="1">
    <source>
        <dbReference type="ARBA" id="ARBA00001946"/>
    </source>
</evidence>
<accession>A0A6G8KXF1</accession>
<evidence type="ECO:0000256" key="3">
    <source>
        <dbReference type="ARBA" id="ARBA00022801"/>
    </source>
</evidence>
<comment type="cofactor">
    <cofactor evidence="1">
        <name>Mg(2+)</name>
        <dbReference type="ChEBI" id="CHEBI:18420"/>
    </cofactor>
</comment>
<evidence type="ECO:0000256" key="4">
    <source>
        <dbReference type="RuleBase" id="RU003476"/>
    </source>
</evidence>
<name>A0A6G8KXF1_9MICO</name>
<dbReference type="PROSITE" id="PS51462">
    <property type="entry name" value="NUDIX"/>
    <property type="match status" value="1"/>
</dbReference>
<proteinExistence type="inferred from homology"/>
<dbReference type="SUPFAM" id="SSF55811">
    <property type="entry name" value="Nudix"/>
    <property type="match status" value="1"/>
</dbReference>
<comment type="similarity">
    <text evidence="2 4">Belongs to the Nudix hydrolase family.</text>
</comment>
<protein>
    <submittedName>
        <fullName evidence="6">NUDIX domain-containing protein</fullName>
    </submittedName>
</protein>
<dbReference type="RefSeq" id="WP_165883873.1">
    <property type="nucleotide sequence ID" value="NZ_CP035810.1"/>
</dbReference>
<reference evidence="6 7" key="1">
    <citation type="submission" date="2019-02" db="EMBL/GenBank/DDBJ databases">
        <title>Complete Genome Sequence and Methylome Analysis of Brevibacterium luteolum NEB1784.</title>
        <authorList>
            <person name="Fomenkov A."/>
            <person name="Roberts R.J."/>
        </authorList>
    </citation>
    <scope>NUCLEOTIDE SEQUENCE [LARGE SCALE GENOMIC DNA]</scope>
    <source>
        <strain evidence="6 7">NEB1784</strain>
    </source>
</reference>
<organism evidence="6 7">
    <name type="scientific">Brevibacterium luteolum</name>
    <dbReference type="NCBI Taxonomy" id="199591"/>
    <lineage>
        <taxon>Bacteria</taxon>
        <taxon>Bacillati</taxon>
        <taxon>Actinomycetota</taxon>
        <taxon>Actinomycetes</taxon>
        <taxon>Micrococcales</taxon>
        <taxon>Brevibacteriaceae</taxon>
        <taxon>Brevibacterium</taxon>
    </lineage>
</organism>
<keyword evidence="3 4" id="KW-0378">Hydrolase</keyword>
<dbReference type="CDD" id="cd02883">
    <property type="entry name" value="NUDIX_Hydrolase"/>
    <property type="match status" value="1"/>
</dbReference>
<evidence type="ECO:0000256" key="2">
    <source>
        <dbReference type="ARBA" id="ARBA00005582"/>
    </source>
</evidence>
<dbReference type="Pfam" id="PF00293">
    <property type="entry name" value="NUDIX"/>
    <property type="match status" value="1"/>
</dbReference>